<dbReference type="Gene3D" id="1.10.10.60">
    <property type="entry name" value="Homeodomain-like"/>
    <property type="match status" value="2"/>
</dbReference>
<evidence type="ECO:0000259" key="4">
    <source>
        <dbReference type="PROSITE" id="PS01124"/>
    </source>
</evidence>
<dbReference type="SMART" id="SM00342">
    <property type="entry name" value="HTH_ARAC"/>
    <property type="match status" value="1"/>
</dbReference>
<dbReference type="RefSeq" id="WP_161570837.1">
    <property type="nucleotide sequence ID" value="NZ_RDSM01000001.1"/>
</dbReference>
<accession>A0A4Q0T7M7</accession>
<dbReference type="PANTHER" id="PTHR46796">
    <property type="entry name" value="HTH-TYPE TRANSCRIPTIONAL ACTIVATOR RHAS-RELATED"/>
    <property type="match status" value="1"/>
</dbReference>
<keyword evidence="2" id="KW-0238">DNA-binding</keyword>
<dbReference type="InterPro" id="IPR050204">
    <property type="entry name" value="AraC_XylS_family_regulators"/>
</dbReference>
<sequence length="272" mass="30516">MDENNGLQLHHLQNGIETEPTYYMQRQQSLARILSPGRYQHGVSRSRLIDYSYGPGELIVCNRGIDEFVRWKSEIQILKVDLPDEAFRAIAEEAGAETVEIQSSTHFEDKRVDALVTAVQAEEEGGGLSGRLYMDSIAQALASALVQLRGNLKRRLPQYRCGLTPAQLSRVKHLVYGRMDQEVSLQQMASAAGLSTSYFNQMFRRSTGQAAHQFVLTARVEHAKELLKSPRLRVIDVAISCGFQTSQHFARVFRSVCAVTPTQYRRAIGVSD</sequence>
<keyword evidence="6" id="KW-1185">Reference proteome</keyword>
<reference evidence="5 6" key="1">
    <citation type="submission" date="2018-11" db="EMBL/GenBank/DDBJ databases">
        <authorList>
            <person name="Mardanov A.V."/>
            <person name="Ravin N.V."/>
            <person name="Dedysh S.N."/>
        </authorList>
    </citation>
    <scope>NUCLEOTIDE SEQUENCE [LARGE SCALE GENOMIC DNA]</scope>
    <source>
        <strain evidence="5 6">AF10</strain>
    </source>
</reference>
<dbReference type="InterPro" id="IPR018060">
    <property type="entry name" value="HTH_AraC"/>
</dbReference>
<dbReference type="GO" id="GO:0043565">
    <property type="term" value="F:sequence-specific DNA binding"/>
    <property type="evidence" value="ECO:0007669"/>
    <property type="project" value="InterPro"/>
</dbReference>
<dbReference type="Pfam" id="PF12833">
    <property type="entry name" value="HTH_18"/>
    <property type="match status" value="1"/>
</dbReference>
<dbReference type="InterPro" id="IPR020449">
    <property type="entry name" value="Tscrpt_reg_AraC-type_HTH"/>
</dbReference>
<comment type="caution">
    <text evidence="5">The sequence shown here is derived from an EMBL/GenBank/DDBJ whole genome shotgun (WGS) entry which is preliminary data.</text>
</comment>
<dbReference type="SUPFAM" id="SSF46689">
    <property type="entry name" value="Homeodomain-like"/>
    <property type="match status" value="2"/>
</dbReference>
<dbReference type="InterPro" id="IPR018062">
    <property type="entry name" value="HTH_AraC-typ_CS"/>
</dbReference>
<feature type="domain" description="HTH araC/xylS-type" evidence="4">
    <location>
        <begin position="169"/>
        <end position="267"/>
    </location>
</feature>
<dbReference type="OrthoDB" id="110167at2"/>
<evidence type="ECO:0000256" key="3">
    <source>
        <dbReference type="ARBA" id="ARBA00023163"/>
    </source>
</evidence>
<dbReference type="Proteomes" id="UP000289437">
    <property type="component" value="Unassembled WGS sequence"/>
</dbReference>
<dbReference type="EMBL" id="RDSM01000001">
    <property type="protein sequence ID" value="RXH57696.1"/>
    <property type="molecule type" value="Genomic_DNA"/>
</dbReference>
<proteinExistence type="predicted"/>
<keyword evidence="3" id="KW-0804">Transcription</keyword>
<evidence type="ECO:0000256" key="2">
    <source>
        <dbReference type="ARBA" id="ARBA00023125"/>
    </source>
</evidence>
<evidence type="ECO:0000313" key="6">
    <source>
        <dbReference type="Proteomes" id="UP000289437"/>
    </source>
</evidence>
<gene>
    <name evidence="5" type="ORF">GRAN_1006</name>
</gene>
<dbReference type="AlphaFoldDB" id="A0A4Q0T7M7"/>
<dbReference type="GO" id="GO:0003700">
    <property type="term" value="F:DNA-binding transcription factor activity"/>
    <property type="evidence" value="ECO:0007669"/>
    <property type="project" value="InterPro"/>
</dbReference>
<reference evidence="6" key="2">
    <citation type="submission" date="2019-02" db="EMBL/GenBank/DDBJ databases">
        <title>Granulicella sibirica sp. nov., a psychrotolerant acidobacterium isolated from an organic soil layer in forested tundra, West Siberia.</title>
        <authorList>
            <person name="Oshkin I.Y."/>
            <person name="Kulichevskaya I.S."/>
            <person name="Rijpstra W.I.C."/>
            <person name="Sinninghe Damste J.S."/>
            <person name="Rakitin A.L."/>
            <person name="Ravin N.V."/>
            <person name="Dedysh S.N."/>
        </authorList>
    </citation>
    <scope>NUCLEOTIDE SEQUENCE [LARGE SCALE GENOMIC DNA]</scope>
    <source>
        <strain evidence="6">AF10</strain>
    </source>
</reference>
<keyword evidence="1" id="KW-0805">Transcription regulation</keyword>
<dbReference type="PROSITE" id="PS01124">
    <property type="entry name" value="HTH_ARAC_FAMILY_2"/>
    <property type="match status" value="1"/>
</dbReference>
<protein>
    <submittedName>
        <fullName evidence="5">Transcriptional regulator, AraC family</fullName>
    </submittedName>
</protein>
<dbReference type="PANTHER" id="PTHR46796:SF6">
    <property type="entry name" value="ARAC SUBFAMILY"/>
    <property type="match status" value="1"/>
</dbReference>
<evidence type="ECO:0000313" key="5">
    <source>
        <dbReference type="EMBL" id="RXH57696.1"/>
    </source>
</evidence>
<evidence type="ECO:0000256" key="1">
    <source>
        <dbReference type="ARBA" id="ARBA00023015"/>
    </source>
</evidence>
<name>A0A4Q0T7M7_9BACT</name>
<dbReference type="PROSITE" id="PS00041">
    <property type="entry name" value="HTH_ARAC_FAMILY_1"/>
    <property type="match status" value="1"/>
</dbReference>
<dbReference type="PRINTS" id="PR00032">
    <property type="entry name" value="HTHARAC"/>
</dbReference>
<dbReference type="InterPro" id="IPR009057">
    <property type="entry name" value="Homeodomain-like_sf"/>
</dbReference>
<organism evidence="5 6">
    <name type="scientific">Granulicella sibirica</name>
    <dbReference type="NCBI Taxonomy" id="2479048"/>
    <lineage>
        <taxon>Bacteria</taxon>
        <taxon>Pseudomonadati</taxon>
        <taxon>Acidobacteriota</taxon>
        <taxon>Terriglobia</taxon>
        <taxon>Terriglobales</taxon>
        <taxon>Acidobacteriaceae</taxon>
        <taxon>Granulicella</taxon>
    </lineage>
</organism>